<organism evidence="1 2">
    <name type="scientific">Roseibium suaedae</name>
    <dbReference type="NCBI Taxonomy" id="735517"/>
    <lineage>
        <taxon>Bacteria</taxon>
        <taxon>Pseudomonadati</taxon>
        <taxon>Pseudomonadota</taxon>
        <taxon>Alphaproteobacteria</taxon>
        <taxon>Hyphomicrobiales</taxon>
        <taxon>Stappiaceae</taxon>
        <taxon>Roseibium</taxon>
    </lineage>
</organism>
<accession>A0A1M7NXI0</accession>
<dbReference type="EMBL" id="FRBW01000005">
    <property type="protein sequence ID" value="SHN08749.1"/>
    <property type="molecule type" value="Genomic_DNA"/>
</dbReference>
<sequence>MTEHSDRIKGGDRAGAAQKIAADQALLRRLSNVLQDMGLPCACQDEVERTLAVFEEFEIRRSRKRLIIAARKHADVLCAALPYLQDVHHLEEPDMHPDDVTALVETFRHISETASQAAANLEILSGLNHSEPAGKT</sequence>
<dbReference type="RefSeq" id="WP_073015137.1">
    <property type="nucleotide sequence ID" value="NZ_FRBW01000005.1"/>
</dbReference>
<protein>
    <submittedName>
        <fullName evidence="1">Uncharacterized protein</fullName>
    </submittedName>
</protein>
<keyword evidence="2" id="KW-1185">Reference proteome</keyword>
<proteinExistence type="predicted"/>
<dbReference type="OrthoDB" id="7874170at2"/>
<evidence type="ECO:0000313" key="1">
    <source>
        <dbReference type="EMBL" id="SHN08749.1"/>
    </source>
</evidence>
<dbReference type="AlphaFoldDB" id="A0A1M7NXI0"/>
<dbReference type="Proteomes" id="UP000186002">
    <property type="component" value="Unassembled WGS sequence"/>
</dbReference>
<evidence type="ECO:0000313" key="2">
    <source>
        <dbReference type="Proteomes" id="UP000186002"/>
    </source>
</evidence>
<gene>
    <name evidence="1" type="ORF">SAMN05444272_4032</name>
</gene>
<reference evidence="1 2" key="1">
    <citation type="submission" date="2016-11" db="EMBL/GenBank/DDBJ databases">
        <authorList>
            <person name="Jaros S."/>
            <person name="Januszkiewicz K."/>
            <person name="Wedrychowicz H."/>
        </authorList>
    </citation>
    <scope>NUCLEOTIDE SEQUENCE [LARGE SCALE GENOMIC DNA]</scope>
    <source>
        <strain evidence="1 2">DSM 22153</strain>
    </source>
</reference>
<name>A0A1M7NXI0_9HYPH</name>
<dbReference type="STRING" id="735517.SAMN05444272_4032"/>